<dbReference type="SUPFAM" id="SSF51316">
    <property type="entry name" value="Mss4-like"/>
    <property type="match status" value="1"/>
</dbReference>
<evidence type="ECO:0000256" key="3">
    <source>
        <dbReference type="ARBA" id="ARBA00022833"/>
    </source>
</evidence>
<dbReference type="Proteomes" id="UP000275663">
    <property type="component" value="Chromosome"/>
</dbReference>
<keyword evidence="7" id="KW-1185">Reference proteome</keyword>
<protein>
    <submittedName>
        <fullName evidence="6">Aldehyde-activating protein</fullName>
    </submittedName>
</protein>
<comment type="similarity">
    <text evidence="1">Belongs to the Gfa family.</text>
</comment>
<organism evidence="6 7">
    <name type="scientific">Undibacterium parvum</name>
    <dbReference type="NCBI Taxonomy" id="401471"/>
    <lineage>
        <taxon>Bacteria</taxon>
        <taxon>Pseudomonadati</taxon>
        <taxon>Pseudomonadota</taxon>
        <taxon>Betaproteobacteria</taxon>
        <taxon>Burkholderiales</taxon>
        <taxon>Oxalobacteraceae</taxon>
        <taxon>Undibacterium</taxon>
    </lineage>
</organism>
<gene>
    <name evidence="6" type="ORF">EJN92_09170</name>
</gene>
<dbReference type="AlphaFoldDB" id="A0A3S9HJ77"/>
<dbReference type="Gene3D" id="3.90.1590.10">
    <property type="entry name" value="glutathione-dependent formaldehyde- activating enzyme (gfa)"/>
    <property type="match status" value="1"/>
</dbReference>
<dbReference type="PANTHER" id="PTHR33337:SF3">
    <property type="entry name" value="CENP-V_GFA DOMAIN-CONTAINING PROTEIN"/>
    <property type="match status" value="1"/>
</dbReference>
<evidence type="ECO:0000313" key="6">
    <source>
        <dbReference type="EMBL" id="AZP12157.1"/>
    </source>
</evidence>
<dbReference type="GO" id="GO:0046872">
    <property type="term" value="F:metal ion binding"/>
    <property type="evidence" value="ECO:0007669"/>
    <property type="project" value="UniProtKB-KW"/>
</dbReference>
<dbReference type="OrthoDB" id="327703at2"/>
<dbReference type="PANTHER" id="PTHR33337">
    <property type="entry name" value="GFA DOMAIN-CONTAINING PROTEIN"/>
    <property type="match status" value="1"/>
</dbReference>
<dbReference type="InterPro" id="IPR011057">
    <property type="entry name" value="Mss4-like_sf"/>
</dbReference>
<keyword evidence="3" id="KW-0862">Zinc</keyword>
<evidence type="ECO:0000259" key="5">
    <source>
        <dbReference type="PROSITE" id="PS51891"/>
    </source>
</evidence>
<evidence type="ECO:0000256" key="1">
    <source>
        <dbReference type="ARBA" id="ARBA00005495"/>
    </source>
</evidence>
<evidence type="ECO:0000313" key="7">
    <source>
        <dbReference type="Proteomes" id="UP000275663"/>
    </source>
</evidence>
<dbReference type="RefSeq" id="WP_126127539.1">
    <property type="nucleotide sequence ID" value="NZ_CP034464.1"/>
</dbReference>
<dbReference type="EMBL" id="CP034464">
    <property type="protein sequence ID" value="AZP12157.1"/>
    <property type="molecule type" value="Genomic_DNA"/>
</dbReference>
<dbReference type="Pfam" id="PF04828">
    <property type="entry name" value="GFA"/>
    <property type="match status" value="1"/>
</dbReference>
<feature type="domain" description="CENP-V/GFA" evidence="5">
    <location>
        <begin position="5"/>
        <end position="122"/>
    </location>
</feature>
<dbReference type="GO" id="GO:0016846">
    <property type="term" value="F:carbon-sulfur lyase activity"/>
    <property type="evidence" value="ECO:0007669"/>
    <property type="project" value="InterPro"/>
</dbReference>
<evidence type="ECO:0000256" key="4">
    <source>
        <dbReference type="ARBA" id="ARBA00023239"/>
    </source>
</evidence>
<evidence type="ECO:0000256" key="2">
    <source>
        <dbReference type="ARBA" id="ARBA00022723"/>
    </source>
</evidence>
<reference evidence="6 7" key="1">
    <citation type="journal article" date="2011" name="Int. J. Syst. Evol. Microbiol.">
        <title>Description of Undibacterium oligocarboniphilum sp. nov., isolated from purified water, and Undibacterium pigrum strain CCUG 49012 as the type strain of Undibacterium parvum sp. nov., and emended descriptions of the genus Undibacterium and the species Undibacterium pigrum.</title>
        <authorList>
            <person name="Eder W."/>
            <person name="Wanner G."/>
            <person name="Ludwig W."/>
            <person name="Busse H.J."/>
            <person name="Ziemke-Kageler F."/>
            <person name="Lang E."/>
        </authorList>
    </citation>
    <scope>NUCLEOTIDE SEQUENCE [LARGE SCALE GENOMIC DNA]</scope>
    <source>
        <strain evidence="6 7">DSM 23061</strain>
    </source>
</reference>
<keyword evidence="2" id="KW-0479">Metal-binding</keyword>
<dbReference type="PROSITE" id="PS51891">
    <property type="entry name" value="CENP_V_GFA"/>
    <property type="match status" value="1"/>
</dbReference>
<sequence length="159" mass="17916">MLESLEGQCQCGKVHYRVQGVCATVFVCHCLECQRQSASAFGMALWVNDAKVLLLSGELNQWLRATPSGQQMLCRFCHTCGTRLFHQIKGQNQLSIKPGTLNDSRQLKPVAHIWTSSKQDWVKIPENTLQYPENPPTFDALFMAWEAQHSAPDRSLILA</sequence>
<dbReference type="InterPro" id="IPR006913">
    <property type="entry name" value="CENP-V/GFA"/>
</dbReference>
<dbReference type="KEGG" id="upv:EJN92_09170"/>
<proteinExistence type="inferred from homology"/>
<name>A0A3S9HJ77_9BURK</name>
<keyword evidence="4" id="KW-0456">Lyase</keyword>
<accession>A0A3S9HJ77</accession>